<dbReference type="Pfam" id="PF03795">
    <property type="entry name" value="YCII"/>
    <property type="match status" value="1"/>
</dbReference>
<name>A0A7W7X034_9PSEU</name>
<keyword evidence="4" id="KW-1185">Reference proteome</keyword>
<evidence type="ECO:0000313" key="4">
    <source>
        <dbReference type="Proteomes" id="UP000542674"/>
    </source>
</evidence>
<comment type="caution">
    <text evidence="3">The sequence shown here is derived from an EMBL/GenBank/DDBJ whole genome shotgun (WGS) entry which is preliminary data.</text>
</comment>
<reference evidence="3 4" key="1">
    <citation type="submission" date="2020-08" db="EMBL/GenBank/DDBJ databases">
        <title>Sequencing the genomes of 1000 actinobacteria strains.</title>
        <authorList>
            <person name="Klenk H.-P."/>
        </authorList>
    </citation>
    <scope>NUCLEOTIDE SEQUENCE [LARGE SCALE GENOMIC DNA]</scope>
    <source>
        <strain evidence="3 4">DSM 45084</strain>
    </source>
</reference>
<dbReference type="PANTHER" id="PTHR37828">
    <property type="entry name" value="GSR2449 PROTEIN"/>
    <property type="match status" value="1"/>
</dbReference>
<dbReference type="RefSeq" id="WP_184675145.1">
    <property type="nucleotide sequence ID" value="NZ_BAABAI010000035.1"/>
</dbReference>
<dbReference type="InterPro" id="IPR011008">
    <property type="entry name" value="Dimeric_a/b-barrel"/>
</dbReference>
<feature type="domain" description="YCII-related" evidence="2">
    <location>
        <begin position="6"/>
        <end position="85"/>
    </location>
</feature>
<dbReference type="SUPFAM" id="SSF54909">
    <property type="entry name" value="Dimeric alpha+beta barrel"/>
    <property type="match status" value="1"/>
</dbReference>
<evidence type="ECO:0000259" key="2">
    <source>
        <dbReference type="Pfam" id="PF03795"/>
    </source>
</evidence>
<dbReference type="Proteomes" id="UP000542674">
    <property type="component" value="Unassembled WGS sequence"/>
</dbReference>
<sequence length="93" mass="10041">MARFVVEWEYFEDGGPRAAARPAHRDYLDTLVEAGKVLGAGPWVDDSGALLVYEVADRAELDALLAADPFTTAGVVAGTRVHEWKTLKGPWAG</sequence>
<dbReference type="AlphaFoldDB" id="A0A7W7X034"/>
<evidence type="ECO:0000313" key="3">
    <source>
        <dbReference type="EMBL" id="MBB4969483.1"/>
    </source>
</evidence>
<gene>
    <name evidence="3" type="ORF">F4559_006842</name>
</gene>
<protein>
    <recommendedName>
        <fullName evidence="2">YCII-related domain-containing protein</fullName>
    </recommendedName>
</protein>
<evidence type="ECO:0000256" key="1">
    <source>
        <dbReference type="ARBA" id="ARBA00007689"/>
    </source>
</evidence>
<organism evidence="3 4">
    <name type="scientific">Saccharothrix violaceirubra</name>
    <dbReference type="NCBI Taxonomy" id="413306"/>
    <lineage>
        <taxon>Bacteria</taxon>
        <taxon>Bacillati</taxon>
        <taxon>Actinomycetota</taxon>
        <taxon>Actinomycetes</taxon>
        <taxon>Pseudonocardiales</taxon>
        <taxon>Pseudonocardiaceae</taxon>
        <taxon>Saccharothrix</taxon>
    </lineage>
</organism>
<accession>A0A7W7X034</accession>
<dbReference type="EMBL" id="JACHJS010000001">
    <property type="protein sequence ID" value="MBB4969483.1"/>
    <property type="molecule type" value="Genomic_DNA"/>
</dbReference>
<dbReference type="InterPro" id="IPR005545">
    <property type="entry name" value="YCII"/>
</dbReference>
<dbReference type="PANTHER" id="PTHR37828:SF1">
    <property type="entry name" value="YCII-RELATED DOMAIN-CONTAINING PROTEIN"/>
    <property type="match status" value="1"/>
</dbReference>
<comment type="similarity">
    <text evidence="1">Belongs to the YciI family.</text>
</comment>
<dbReference type="Gene3D" id="3.30.70.1060">
    <property type="entry name" value="Dimeric alpha+beta barrel"/>
    <property type="match status" value="1"/>
</dbReference>
<proteinExistence type="inferred from homology"/>